<gene>
    <name evidence="2" type="ORF">B0A49_07991</name>
</gene>
<dbReference type="STRING" id="331657.A0A4U0WN90"/>
<evidence type="ECO:0000313" key="2">
    <source>
        <dbReference type="EMBL" id="TKA64724.1"/>
    </source>
</evidence>
<organism evidence="2 3">
    <name type="scientific">Cryomyces minteri</name>
    <dbReference type="NCBI Taxonomy" id="331657"/>
    <lineage>
        <taxon>Eukaryota</taxon>
        <taxon>Fungi</taxon>
        <taxon>Dikarya</taxon>
        <taxon>Ascomycota</taxon>
        <taxon>Pezizomycotina</taxon>
        <taxon>Dothideomycetes</taxon>
        <taxon>Dothideomycetes incertae sedis</taxon>
        <taxon>Cryomyces</taxon>
    </lineage>
</organism>
<evidence type="ECO:0000256" key="1">
    <source>
        <dbReference type="SAM" id="MobiDB-lite"/>
    </source>
</evidence>
<accession>A0A4U0WN90</accession>
<proteinExistence type="predicted"/>
<comment type="caution">
    <text evidence="2">The sequence shown here is derived from an EMBL/GenBank/DDBJ whole genome shotgun (WGS) entry which is preliminary data.</text>
</comment>
<dbReference type="AlphaFoldDB" id="A0A4U0WN90"/>
<protein>
    <submittedName>
        <fullName evidence="2">Uncharacterized protein</fullName>
    </submittedName>
</protein>
<reference evidence="2 3" key="1">
    <citation type="submission" date="2017-03" db="EMBL/GenBank/DDBJ databases">
        <title>Genomes of endolithic fungi from Antarctica.</title>
        <authorList>
            <person name="Coleine C."/>
            <person name="Masonjones S."/>
            <person name="Stajich J.E."/>
        </authorList>
    </citation>
    <scope>NUCLEOTIDE SEQUENCE [LARGE SCALE GENOMIC DNA]</scope>
    <source>
        <strain evidence="2 3">CCFEE 5187</strain>
    </source>
</reference>
<feature type="region of interest" description="Disordered" evidence="1">
    <location>
        <begin position="72"/>
        <end position="125"/>
    </location>
</feature>
<evidence type="ECO:0000313" key="3">
    <source>
        <dbReference type="Proteomes" id="UP000308768"/>
    </source>
</evidence>
<dbReference type="Proteomes" id="UP000308768">
    <property type="component" value="Unassembled WGS sequence"/>
</dbReference>
<sequence>MSKLANTQTLQLLDLRNPEPVLSGAPGLDDAASGSNPLAGLLGSMLGESPAQQKARIEEATKGANDLTGLVKHKKKPAVEKDTSAVGGASGTNGAAKGKRKLEFAGEVDQATEGKKVKFDDEQAA</sequence>
<name>A0A4U0WN90_9PEZI</name>
<feature type="region of interest" description="Disordered" evidence="1">
    <location>
        <begin position="16"/>
        <end position="39"/>
    </location>
</feature>
<feature type="compositionally biased region" description="Basic and acidic residues" evidence="1">
    <location>
        <begin position="112"/>
        <end position="125"/>
    </location>
</feature>
<keyword evidence="3" id="KW-1185">Reference proteome</keyword>
<dbReference type="EMBL" id="NAJN01001227">
    <property type="protein sequence ID" value="TKA64724.1"/>
    <property type="molecule type" value="Genomic_DNA"/>
</dbReference>